<evidence type="ECO:0000313" key="2">
    <source>
        <dbReference type="Proteomes" id="UP001234202"/>
    </source>
</evidence>
<keyword evidence="2" id="KW-1185">Reference proteome</keyword>
<proteinExistence type="predicted"/>
<reference evidence="1" key="1">
    <citation type="submission" date="2023-04" db="EMBL/GenBank/DDBJ databases">
        <title>Draft Genome sequencing of Naganishia species isolated from polar environments using Oxford Nanopore Technology.</title>
        <authorList>
            <person name="Leo P."/>
            <person name="Venkateswaran K."/>
        </authorList>
    </citation>
    <scope>NUCLEOTIDE SEQUENCE</scope>
    <source>
        <strain evidence="1">DBVPG 5303</strain>
    </source>
</reference>
<dbReference type="Proteomes" id="UP001234202">
    <property type="component" value="Unassembled WGS sequence"/>
</dbReference>
<protein>
    <submittedName>
        <fullName evidence="1">Uncharacterized protein</fullName>
    </submittedName>
</protein>
<accession>A0ACC2XVQ3</accession>
<comment type="caution">
    <text evidence="1">The sequence shown here is derived from an EMBL/GenBank/DDBJ whole genome shotgun (WGS) entry which is preliminary data.</text>
</comment>
<name>A0ACC2XVQ3_9TREE</name>
<organism evidence="1 2">
    <name type="scientific">Naganishia onofrii</name>
    <dbReference type="NCBI Taxonomy" id="1851511"/>
    <lineage>
        <taxon>Eukaryota</taxon>
        <taxon>Fungi</taxon>
        <taxon>Dikarya</taxon>
        <taxon>Basidiomycota</taxon>
        <taxon>Agaricomycotina</taxon>
        <taxon>Tremellomycetes</taxon>
        <taxon>Filobasidiales</taxon>
        <taxon>Filobasidiaceae</taxon>
        <taxon>Naganishia</taxon>
    </lineage>
</organism>
<dbReference type="EMBL" id="JASBWV010000003">
    <property type="protein sequence ID" value="KAJ9127091.1"/>
    <property type="molecule type" value="Genomic_DNA"/>
</dbReference>
<sequence length="1022" mass="112737">MFGLQRIVARPAVGAARMAIASRVPAFTAVRNSSSGSHDYENESYEAFNSRYQTFFTQVEDTFELQRGLNNCFAYDLVPATEVIEAALRASRKVNDYATAVRILEGVKEKVENKLQYKAYLDELKPVIQELDHAPFISPKFNVNAYANAILAGEPYDPEAQIPAPPVQSEGNASSSNDLAEGNDGTIASGSLNVKGDVGLALAKLNYGIITDNHHVLLDHLSQSSTMSSNLSTVRTSLSQLDSSLDRLQSKIHTPYITLRSQVSRLERARTASELLRRAGRFLVLARRLDSQMGFVAKPVAAAASDGQVTTASSPDISRRPTPGRNEEIGNAKLEGEHEGEREREMLKAALTIAELDLLLDLAPEDTKTAVNSNSETDPLQTGIALTSLDFVAQQAPLIARSKETVIAEMENMVVQGLANLNQPLLSTSLQTAYNMRLLPQLVQNLLADLNDAVESRIGKAFDMASIGKEVAAREQQSHTATSAASSLLYRTTRGRSAVETSPSNQTIGTWTQVLWKRMDVLIEDISQCCIKVYTLEKVLRRKKDPVTQVDFLTEAMNLLEEKPSFTFWTTLATCFDTQARASSAANNFIAQTFSAGYPKLLRMFHDFFAKIAIHTGTIYSQEYQSPETIVILRSVAIFEKMYLARTNNRINEAINTAYAGGSRQPPGANDGVTIGRIMVNELDAARIDPLLSWSVARAVGQSIDYIVSRSNSLLARGFSANSLIGPLANGGQIINAHIVSYLYQLVSNVEYSFDGLSPKVQEILKLPIQTATECYRQATDSLTTAFKKDLGNIIARMHRVDFSKPVDPMSMAGGSGGSPYIKDLADKLGFIRTELLNRMSMGDFMKEWVLSLVRYVINTFLLHASITRPLGESGKLKLTGDMTELEFALGIFLTTGSVQGQRNTMRLEMAGDAYKALRAFRTCLFLDNASLAHPEETSGLPALILLHHIIVLSPLQLPHQIHEWTEAEYALWVEKHTPEECWRLLEKAVDQQREGQGAQEWRVLIREVLAHAREHGEAKQG</sequence>
<evidence type="ECO:0000313" key="1">
    <source>
        <dbReference type="EMBL" id="KAJ9127091.1"/>
    </source>
</evidence>
<gene>
    <name evidence="1" type="ORF">QFC24_001326</name>
</gene>